<sequence>MFLLNTSGIHAAAENAQRIRTDMDVREVEQQQVFRKKTCR</sequence>
<protein>
    <submittedName>
        <fullName evidence="1">Uncharacterized protein</fullName>
    </submittedName>
</protein>
<dbReference type="Proteomes" id="UP000004509">
    <property type="component" value="Unassembled WGS sequence"/>
</dbReference>
<organism evidence="1 2">
    <name type="scientific">Treponema vincentii ATCC 35580</name>
    <dbReference type="NCBI Taxonomy" id="596324"/>
    <lineage>
        <taxon>Bacteria</taxon>
        <taxon>Pseudomonadati</taxon>
        <taxon>Spirochaetota</taxon>
        <taxon>Spirochaetia</taxon>
        <taxon>Spirochaetales</taxon>
        <taxon>Treponemataceae</taxon>
        <taxon>Treponema</taxon>
    </lineage>
</organism>
<evidence type="ECO:0000313" key="2">
    <source>
        <dbReference type="Proteomes" id="UP000004509"/>
    </source>
</evidence>
<dbReference type="STRING" id="596324.TREVI0001_1866"/>
<comment type="caution">
    <text evidence="1">The sequence shown here is derived from an EMBL/GenBank/DDBJ whole genome shotgun (WGS) entry which is preliminary data.</text>
</comment>
<proteinExistence type="predicted"/>
<accession>C8PPC3</accession>
<name>C8PPC3_9SPIR</name>
<dbReference type="EMBL" id="ACYH01000027">
    <property type="protein sequence ID" value="EEV20695.1"/>
    <property type="molecule type" value="Genomic_DNA"/>
</dbReference>
<reference evidence="1 2" key="1">
    <citation type="submission" date="2009-07" db="EMBL/GenBank/DDBJ databases">
        <authorList>
            <person name="Madupu R."/>
            <person name="Sebastian Y."/>
            <person name="Durkin A.S."/>
            <person name="Torralba M."/>
            <person name="Methe B."/>
            <person name="Sutton G.G."/>
            <person name="Strausberg R.L."/>
            <person name="Nelson K.E."/>
        </authorList>
    </citation>
    <scope>NUCLEOTIDE SEQUENCE [LARGE SCALE GENOMIC DNA]</scope>
    <source>
        <strain evidence="1 2">ATCC 35580</strain>
    </source>
</reference>
<gene>
    <name evidence="1" type="ORF">TREVI0001_1866</name>
</gene>
<dbReference type="AlphaFoldDB" id="C8PPC3"/>
<evidence type="ECO:0000313" key="1">
    <source>
        <dbReference type="EMBL" id="EEV20695.1"/>
    </source>
</evidence>